<accession>A0ABX1GQE0</accession>
<protein>
    <submittedName>
        <fullName evidence="2">Glycosyltransferase family 4 protein</fullName>
    </submittedName>
</protein>
<dbReference type="RefSeq" id="WP_168552364.1">
    <property type="nucleotide sequence ID" value="NZ_JAAWWL010000002.1"/>
</dbReference>
<dbReference type="SUPFAM" id="SSF53756">
    <property type="entry name" value="UDP-Glycosyltransferase/glycogen phosphorylase"/>
    <property type="match status" value="1"/>
</dbReference>
<comment type="caution">
    <text evidence="2">The sequence shown here is derived from an EMBL/GenBank/DDBJ whole genome shotgun (WGS) entry which is preliminary data.</text>
</comment>
<dbReference type="EMBL" id="JAAWWL010000002">
    <property type="protein sequence ID" value="NKI32143.1"/>
    <property type="molecule type" value="Genomic_DNA"/>
</dbReference>
<gene>
    <name evidence="2" type="ORF">HCU67_09340</name>
</gene>
<organism evidence="2 3">
    <name type="scientific">Croceivirga thetidis</name>
    <dbReference type="NCBI Taxonomy" id="2721623"/>
    <lineage>
        <taxon>Bacteria</taxon>
        <taxon>Pseudomonadati</taxon>
        <taxon>Bacteroidota</taxon>
        <taxon>Flavobacteriia</taxon>
        <taxon>Flavobacteriales</taxon>
        <taxon>Flavobacteriaceae</taxon>
        <taxon>Croceivirga</taxon>
    </lineage>
</organism>
<dbReference type="Proteomes" id="UP000718451">
    <property type="component" value="Unassembled WGS sequence"/>
</dbReference>
<sequence length="426" mass="48769">MKKVLIITYYWPPAGGPGVQRWLKFVKYLPEFGVQPIVFIPENPTYPIQDNSLLEEIPEGIQIIKQRIFEPYALSSFLSKKKTKRISSGIIQKHKKQSILERIMLWVRGNLFIPDARKYWVKPSVKTISKLLLDEKIDSIITTGPPHSVHLIGHELKRKLGIKWLADLRDPWTSIGYHKQLKLSAASSKKHKILESTVLNGADAITVTSEITKQEFEKITDRPIKVITNGFDGNRVSTKLDAKFALSHIGSLLTDRNPIVLWEVLQQLVSENEKLKISLKIQLVGVVGDGVKESIQFHGLDDYIEEVGYVSHEKVQEYQTASQILLLLEVDSVETQGIIPGKLFEYFRARRPILAIGPEQWEGGKLVEKHEAGQYFRPDDKEALKQQISHWFNNFENGALHCNSKGIEQYHRRELTKQLANLLSWE</sequence>
<dbReference type="CDD" id="cd03794">
    <property type="entry name" value="GT4_WbuB-like"/>
    <property type="match status" value="1"/>
</dbReference>
<evidence type="ECO:0000313" key="3">
    <source>
        <dbReference type="Proteomes" id="UP000718451"/>
    </source>
</evidence>
<feature type="domain" description="Glycosyltransferase subfamily 4-like N-terminal" evidence="1">
    <location>
        <begin position="107"/>
        <end position="232"/>
    </location>
</feature>
<keyword evidence="3" id="KW-1185">Reference proteome</keyword>
<reference evidence="2 3" key="1">
    <citation type="submission" date="2020-04" db="EMBL/GenBank/DDBJ databases">
        <authorList>
            <person name="Yoon J."/>
        </authorList>
    </citation>
    <scope>NUCLEOTIDE SEQUENCE [LARGE SCALE GENOMIC DNA]</scope>
    <source>
        <strain evidence="2 3">DJ-13</strain>
    </source>
</reference>
<evidence type="ECO:0000259" key="1">
    <source>
        <dbReference type="Pfam" id="PF13439"/>
    </source>
</evidence>
<dbReference type="Pfam" id="PF13439">
    <property type="entry name" value="Glyco_transf_4"/>
    <property type="match status" value="1"/>
</dbReference>
<proteinExistence type="predicted"/>
<evidence type="ECO:0000313" key="2">
    <source>
        <dbReference type="EMBL" id="NKI32143.1"/>
    </source>
</evidence>
<name>A0ABX1GQE0_9FLAO</name>
<dbReference type="Gene3D" id="3.40.50.2000">
    <property type="entry name" value="Glycogen Phosphorylase B"/>
    <property type="match status" value="2"/>
</dbReference>
<dbReference type="InterPro" id="IPR028098">
    <property type="entry name" value="Glyco_trans_4-like_N"/>
</dbReference>